<accession>A0A9D2TQS8</accession>
<sequence length="159" mass="17289">MTFPAESYEVSFGTLCSGTVARTRKRVPLAATYRASALELPLGSGTFDVVTANFLVNNLPDPRRGMAEIARVLRPGGRAAVTIWPTRSLPWDWEVTPSDLWRGVSGGVGTAGRAFLAQTADVQERAEREFFDRAGDDTLSFAMTAAYVVAKYVVAERRG</sequence>
<evidence type="ECO:0000313" key="2">
    <source>
        <dbReference type="EMBL" id="HJC85349.1"/>
    </source>
</evidence>
<keyword evidence="2" id="KW-0808">Transferase</keyword>
<feature type="domain" description="Methyltransferase type 11" evidence="1">
    <location>
        <begin position="19"/>
        <end position="80"/>
    </location>
</feature>
<keyword evidence="2" id="KW-0489">Methyltransferase</keyword>
<evidence type="ECO:0000259" key="1">
    <source>
        <dbReference type="Pfam" id="PF08241"/>
    </source>
</evidence>
<proteinExistence type="predicted"/>
<dbReference type="Pfam" id="PF08241">
    <property type="entry name" value="Methyltransf_11"/>
    <property type="match status" value="1"/>
</dbReference>
<organism evidence="2 3">
    <name type="scientific">Candidatus Corynebacterium faecigallinarum</name>
    <dbReference type="NCBI Taxonomy" id="2838528"/>
    <lineage>
        <taxon>Bacteria</taxon>
        <taxon>Bacillati</taxon>
        <taxon>Actinomycetota</taxon>
        <taxon>Actinomycetes</taxon>
        <taxon>Mycobacteriales</taxon>
        <taxon>Corynebacteriaceae</taxon>
        <taxon>Corynebacterium</taxon>
    </lineage>
</organism>
<evidence type="ECO:0000313" key="3">
    <source>
        <dbReference type="Proteomes" id="UP000823858"/>
    </source>
</evidence>
<dbReference type="SUPFAM" id="SSF53335">
    <property type="entry name" value="S-adenosyl-L-methionine-dependent methyltransferases"/>
    <property type="match status" value="1"/>
</dbReference>
<protein>
    <submittedName>
        <fullName evidence="2">Class I SAM-dependent methyltransferase</fullName>
    </submittedName>
</protein>
<dbReference type="PANTHER" id="PTHR43591:SF109">
    <property type="entry name" value="METHYLTRANSFERASE TYPE 11 DOMAIN-CONTAINING PROTEIN"/>
    <property type="match status" value="1"/>
</dbReference>
<reference evidence="2" key="1">
    <citation type="journal article" date="2021" name="PeerJ">
        <title>Extensive microbial diversity within the chicken gut microbiome revealed by metagenomics and culture.</title>
        <authorList>
            <person name="Gilroy R."/>
            <person name="Ravi A."/>
            <person name="Getino M."/>
            <person name="Pursley I."/>
            <person name="Horton D.L."/>
            <person name="Alikhan N.F."/>
            <person name="Baker D."/>
            <person name="Gharbi K."/>
            <person name="Hall N."/>
            <person name="Watson M."/>
            <person name="Adriaenssens E.M."/>
            <person name="Foster-Nyarko E."/>
            <person name="Jarju S."/>
            <person name="Secka A."/>
            <person name="Antonio M."/>
            <person name="Oren A."/>
            <person name="Chaudhuri R.R."/>
            <person name="La Ragione R."/>
            <person name="Hildebrand F."/>
            <person name="Pallen M.J."/>
        </authorList>
    </citation>
    <scope>NUCLEOTIDE SEQUENCE</scope>
    <source>
        <strain evidence="2">ChiHjej13B12-4958</strain>
    </source>
</reference>
<dbReference type="GO" id="GO:0032259">
    <property type="term" value="P:methylation"/>
    <property type="evidence" value="ECO:0007669"/>
    <property type="project" value="UniProtKB-KW"/>
</dbReference>
<name>A0A9D2TQS8_9CORY</name>
<dbReference type="Proteomes" id="UP000823858">
    <property type="component" value="Unassembled WGS sequence"/>
</dbReference>
<dbReference type="InterPro" id="IPR029063">
    <property type="entry name" value="SAM-dependent_MTases_sf"/>
</dbReference>
<dbReference type="AlphaFoldDB" id="A0A9D2TQS8"/>
<gene>
    <name evidence="2" type="ORF">H9751_07385</name>
</gene>
<comment type="caution">
    <text evidence="2">The sequence shown here is derived from an EMBL/GenBank/DDBJ whole genome shotgun (WGS) entry which is preliminary data.</text>
</comment>
<dbReference type="Gene3D" id="3.40.50.150">
    <property type="entry name" value="Vaccinia Virus protein VP39"/>
    <property type="match status" value="1"/>
</dbReference>
<dbReference type="PANTHER" id="PTHR43591">
    <property type="entry name" value="METHYLTRANSFERASE"/>
    <property type="match status" value="1"/>
</dbReference>
<dbReference type="InterPro" id="IPR013216">
    <property type="entry name" value="Methyltransf_11"/>
</dbReference>
<dbReference type="EMBL" id="DWVP01000018">
    <property type="protein sequence ID" value="HJC85349.1"/>
    <property type="molecule type" value="Genomic_DNA"/>
</dbReference>
<dbReference type="GO" id="GO:0008757">
    <property type="term" value="F:S-adenosylmethionine-dependent methyltransferase activity"/>
    <property type="evidence" value="ECO:0007669"/>
    <property type="project" value="InterPro"/>
</dbReference>
<reference evidence="2" key="2">
    <citation type="submission" date="2021-04" db="EMBL/GenBank/DDBJ databases">
        <authorList>
            <person name="Gilroy R."/>
        </authorList>
    </citation>
    <scope>NUCLEOTIDE SEQUENCE</scope>
    <source>
        <strain evidence="2">ChiHjej13B12-4958</strain>
    </source>
</reference>